<dbReference type="EMBL" id="UINC01035427">
    <property type="protein sequence ID" value="SVB27815.1"/>
    <property type="molecule type" value="Genomic_DNA"/>
</dbReference>
<dbReference type="PRINTS" id="PR00481">
    <property type="entry name" value="LAMNOPPTDASE"/>
</dbReference>
<dbReference type="Gene3D" id="3.40.630.10">
    <property type="entry name" value="Zn peptidases"/>
    <property type="match status" value="1"/>
</dbReference>
<dbReference type="GO" id="GO:0005737">
    <property type="term" value="C:cytoplasm"/>
    <property type="evidence" value="ECO:0007669"/>
    <property type="project" value="InterPro"/>
</dbReference>
<dbReference type="GO" id="GO:0030145">
    <property type="term" value="F:manganese ion binding"/>
    <property type="evidence" value="ECO:0007669"/>
    <property type="project" value="InterPro"/>
</dbReference>
<dbReference type="InterPro" id="IPR008283">
    <property type="entry name" value="Peptidase_M17_N"/>
</dbReference>
<dbReference type="PANTHER" id="PTHR11963:SF23">
    <property type="entry name" value="CYTOSOL AMINOPEPTIDASE"/>
    <property type="match status" value="1"/>
</dbReference>
<evidence type="ECO:0000256" key="4">
    <source>
        <dbReference type="ARBA" id="ARBA00022438"/>
    </source>
</evidence>
<dbReference type="Pfam" id="PF02789">
    <property type="entry name" value="Peptidase_M17_N"/>
    <property type="match status" value="1"/>
</dbReference>
<evidence type="ECO:0000259" key="7">
    <source>
        <dbReference type="PROSITE" id="PS00631"/>
    </source>
</evidence>
<evidence type="ECO:0000313" key="8">
    <source>
        <dbReference type="EMBL" id="SVB27815.1"/>
    </source>
</evidence>
<evidence type="ECO:0000256" key="5">
    <source>
        <dbReference type="ARBA" id="ARBA00022670"/>
    </source>
</evidence>
<reference evidence="8" key="1">
    <citation type="submission" date="2018-05" db="EMBL/GenBank/DDBJ databases">
        <authorList>
            <person name="Lanie J.A."/>
            <person name="Ng W.-L."/>
            <person name="Kazmierczak K.M."/>
            <person name="Andrzejewski T.M."/>
            <person name="Davidsen T.M."/>
            <person name="Wayne K.J."/>
            <person name="Tettelin H."/>
            <person name="Glass J.I."/>
            <person name="Rusch D."/>
            <person name="Podicherti R."/>
            <person name="Tsui H.-C.T."/>
            <person name="Winkler M.E."/>
        </authorList>
    </citation>
    <scope>NUCLEOTIDE SEQUENCE</scope>
</reference>
<dbReference type="GO" id="GO:0070006">
    <property type="term" value="F:metalloaminopeptidase activity"/>
    <property type="evidence" value="ECO:0007669"/>
    <property type="project" value="InterPro"/>
</dbReference>
<comment type="similarity">
    <text evidence="2">Belongs to the peptidase M17 family.</text>
</comment>
<dbReference type="GO" id="GO:0006508">
    <property type="term" value="P:proteolysis"/>
    <property type="evidence" value="ECO:0007669"/>
    <property type="project" value="UniProtKB-KW"/>
</dbReference>
<dbReference type="InterPro" id="IPR043472">
    <property type="entry name" value="Macro_dom-like"/>
</dbReference>
<accession>A0A382CP11</accession>
<keyword evidence="4" id="KW-0031">Aminopeptidase</keyword>
<evidence type="ECO:0000256" key="6">
    <source>
        <dbReference type="ARBA" id="ARBA00022801"/>
    </source>
</evidence>
<comment type="catalytic activity">
    <reaction evidence="1">
        <text>Release of an N-terminal amino acid, Xaa-|-Yaa-, in which Xaa is preferably Leu, but may be other amino acids including Pro although not Arg or Lys, and Yaa may be Pro. Amino acid amides and methyl esters are also readily hydrolyzed, but rates on arylamides are exceedingly low.</text>
        <dbReference type="EC" id="3.4.11.1"/>
    </reaction>
</comment>
<dbReference type="InterPro" id="IPR023042">
    <property type="entry name" value="Peptidase_M17_leu_NH2_pept"/>
</dbReference>
<sequence>MAELETDALAWPLANGSSLGQAADQQVAALRESGEVRGKPSELTLLHEPKGLQSRRLMLLGVGDSLDATQAFRMAGQAVRAAQKRRFKRLAIALPDGDLVRAATEGCVYGSYEQPKYKSDDSNPPLEEILIVAPGADSAAFDAGRIVGESVNLTRRLVDTPANDLGPVEFAEMAESMGKAAGLEVEVLDESALEALGAGSLLSVARGSARPPRLVRLAWNPSDVPGDSHLFLVGKGVTFDTGGLSLKPAKSMEKMKYDMAGAATMLGAITAIARLGIRQRVSCLLGLVENMPSGSATRPGDIVQAMNGKTIEVINTDAEGRLVLADALTHAVRLGATHLVDAATLTGAVSVALGSVNIGLLGNDDSLSDYLKAIGRTIGEHFWPLPMNDEYLEPMKGDLSDLRNAGNDRKAGTITAAKFLEQFVDGTPWVHLDIAGTANLDKGLPNAPKGASGIAVRTLVRAVENWPRKGA</sequence>
<dbReference type="AlphaFoldDB" id="A0A382CP11"/>
<proteinExistence type="inferred from homology"/>
<protein>
    <recommendedName>
        <fullName evidence="3">leucyl aminopeptidase</fullName>
        <ecNumber evidence="3">3.4.11.1</ecNumber>
    </recommendedName>
</protein>
<dbReference type="Pfam" id="PF00883">
    <property type="entry name" value="Peptidase_M17"/>
    <property type="match status" value="1"/>
</dbReference>
<dbReference type="InterPro" id="IPR011356">
    <property type="entry name" value="Leucine_aapep/pepB"/>
</dbReference>
<dbReference type="NCBIfam" id="NF002073">
    <property type="entry name" value="PRK00913.1-2"/>
    <property type="match status" value="1"/>
</dbReference>
<feature type="domain" description="Cytosol aminopeptidase" evidence="7">
    <location>
        <begin position="315"/>
        <end position="322"/>
    </location>
</feature>
<dbReference type="EC" id="3.4.11.1" evidence="3"/>
<dbReference type="Gene3D" id="3.40.220.10">
    <property type="entry name" value="Leucine Aminopeptidase, subunit E, domain 1"/>
    <property type="match status" value="1"/>
</dbReference>
<gene>
    <name evidence="8" type="ORF">METZ01_LOCUS180669</name>
</gene>
<organism evidence="8">
    <name type="scientific">marine metagenome</name>
    <dbReference type="NCBI Taxonomy" id="408172"/>
    <lineage>
        <taxon>unclassified sequences</taxon>
        <taxon>metagenomes</taxon>
        <taxon>ecological metagenomes</taxon>
    </lineage>
</organism>
<dbReference type="SUPFAM" id="SSF53187">
    <property type="entry name" value="Zn-dependent exopeptidases"/>
    <property type="match status" value="1"/>
</dbReference>
<evidence type="ECO:0000256" key="2">
    <source>
        <dbReference type="ARBA" id="ARBA00009528"/>
    </source>
</evidence>
<keyword evidence="5" id="KW-0645">Protease</keyword>
<dbReference type="CDD" id="cd00433">
    <property type="entry name" value="Peptidase_M17"/>
    <property type="match status" value="1"/>
</dbReference>
<dbReference type="SUPFAM" id="SSF52949">
    <property type="entry name" value="Macro domain-like"/>
    <property type="match status" value="1"/>
</dbReference>
<dbReference type="InterPro" id="IPR000819">
    <property type="entry name" value="Peptidase_M17_C"/>
</dbReference>
<name>A0A382CP11_9ZZZZ</name>
<dbReference type="PROSITE" id="PS00631">
    <property type="entry name" value="CYTOSOL_AP"/>
    <property type="match status" value="1"/>
</dbReference>
<dbReference type="PANTHER" id="PTHR11963">
    <property type="entry name" value="LEUCINE AMINOPEPTIDASE-RELATED"/>
    <property type="match status" value="1"/>
</dbReference>
<feature type="non-terminal residue" evidence="8">
    <location>
        <position position="471"/>
    </location>
</feature>
<evidence type="ECO:0000256" key="1">
    <source>
        <dbReference type="ARBA" id="ARBA00000135"/>
    </source>
</evidence>
<dbReference type="HAMAP" id="MF_00181">
    <property type="entry name" value="Cytosol_peptidase_M17"/>
    <property type="match status" value="1"/>
</dbReference>
<keyword evidence="6" id="KW-0378">Hydrolase</keyword>
<evidence type="ECO:0000256" key="3">
    <source>
        <dbReference type="ARBA" id="ARBA00012565"/>
    </source>
</evidence>